<organism evidence="2 3">
    <name type="scientific">Phytophthora infestans (strain T30-4)</name>
    <name type="common">Potato late blight agent</name>
    <dbReference type="NCBI Taxonomy" id="403677"/>
    <lineage>
        <taxon>Eukaryota</taxon>
        <taxon>Sar</taxon>
        <taxon>Stramenopiles</taxon>
        <taxon>Oomycota</taxon>
        <taxon>Peronosporomycetes</taxon>
        <taxon>Peronosporales</taxon>
        <taxon>Peronosporaceae</taxon>
        <taxon>Phytophthora</taxon>
    </lineage>
</organism>
<name>D0N705_PHYIT</name>
<gene>
    <name evidence="2" type="ORF">PITG_07004</name>
</gene>
<dbReference type="GeneID" id="9463806"/>
<proteinExistence type="predicted"/>
<dbReference type="VEuPathDB" id="FungiDB:PITG_07004"/>
<dbReference type="Proteomes" id="UP000006643">
    <property type="component" value="Unassembled WGS sequence"/>
</dbReference>
<keyword evidence="3" id="KW-1185">Reference proteome</keyword>
<dbReference type="AlphaFoldDB" id="D0N705"/>
<protein>
    <submittedName>
        <fullName evidence="2">Uncharacterized protein</fullName>
    </submittedName>
</protein>
<dbReference type="EMBL" id="DS028127">
    <property type="protein sequence ID" value="EEY53354.1"/>
    <property type="molecule type" value="Genomic_DNA"/>
</dbReference>
<accession>D0N705</accession>
<evidence type="ECO:0000256" key="1">
    <source>
        <dbReference type="SAM" id="MobiDB-lite"/>
    </source>
</evidence>
<feature type="region of interest" description="Disordered" evidence="1">
    <location>
        <begin position="29"/>
        <end position="55"/>
    </location>
</feature>
<dbReference type="eggNOG" id="KOG1329">
    <property type="taxonomic scope" value="Eukaryota"/>
</dbReference>
<dbReference type="HOGENOM" id="CLU_1470954_0_0_1"/>
<dbReference type="InParanoid" id="D0N705"/>
<reference evidence="3" key="1">
    <citation type="journal article" date="2009" name="Nature">
        <title>Genome sequence and analysis of the Irish potato famine pathogen Phytophthora infestans.</title>
        <authorList>
            <consortium name="The Broad Institute Genome Sequencing Platform"/>
            <person name="Haas B.J."/>
            <person name="Kamoun S."/>
            <person name="Zody M.C."/>
            <person name="Jiang R.H."/>
            <person name="Handsaker R.E."/>
            <person name="Cano L.M."/>
            <person name="Grabherr M."/>
            <person name="Kodira C.D."/>
            <person name="Raffaele S."/>
            <person name="Torto-Alalibo T."/>
            <person name="Bozkurt T.O."/>
            <person name="Ah-Fong A.M."/>
            <person name="Alvarado L."/>
            <person name="Anderson V.L."/>
            <person name="Armstrong M.R."/>
            <person name="Avrova A."/>
            <person name="Baxter L."/>
            <person name="Beynon J."/>
            <person name="Boevink P.C."/>
            <person name="Bollmann S.R."/>
            <person name="Bos J.I."/>
            <person name="Bulone V."/>
            <person name="Cai G."/>
            <person name="Cakir C."/>
            <person name="Carrington J.C."/>
            <person name="Chawner M."/>
            <person name="Conti L."/>
            <person name="Costanzo S."/>
            <person name="Ewan R."/>
            <person name="Fahlgren N."/>
            <person name="Fischbach M.A."/>
            <person name="Fugelstad J."/>
            <person name="Gilroy E.M."/>
            <person name="Gnerre S."/>
            <person name="Green P.J."/>
            <person name="Grenville-Briggs L.J."/>
            <person name="Griffith J."/>
            <person name="Grunwald N.J."/>
            <person name="Horn K."/>
            <person name="Horner N.R."/>
            <person name="Hu C.H."/>
            <person name="Huitema E."/>
            <person name="Jeong D.H."/>
            <person name="Jones A.M."/>
            <person name="Jones J.D."/>
            <person name="Jones R.W."/>
            <person name="Karlsson E.K."/>
            <person name="Kunjeti S.G."/>
            <person name="Lamour K."/>
            <person name="Liu Z."/>
            <person name="Ma L."/>
            <person name="Maclean D."/>
            <person name="Chibucos M.C."/>
            <person name="McDonald H."/>
            <person name="McWalters J."/>
            <person name="Meijer H.J."/>
            <person name="Morgan W."/>
            <person name="Morris P.F."/>
            <person name="Munro C.A."/>
            <person name="O'Neill K."/>
            <person name="Ospina-Giraldo M."/>
            <person name="Pinzon A."/>
            <person name="Pritchard L."/>
            <person name="Ramsahoye B."/>
            <person name="Ren Q."/>
            <person name="Restrepo S."/>
            <person name="Roy S."/>
            <person name="Sadanandom A."/>
            <person name="Savidor A."/>
            <person name="Schornack S."/>
            <person name="Schwartz D.C."/>
            <person name="Schumann U.D."/>
            <person name="Schwessinger B."/>
            <person name="Seyer L."/>
            <person name="Sharpe T."/>
            <person name="Silvar C."/>
            <person name="Song J."/>
            <person name="Studholme D.J."/>
            <person name="Sykes S."/>
            <person name="Thines M."/>
            <person name="van de Vondervoort P.J."/>
            <person name="Phuntumart V."/>
            <person name="Wawra S."/>
            <person name="Weide R."/>
            <person name="Win J."/>
            <person name="Young C."/>
            <person name="Zhou S."/>
            <person name="Fry W."/>
            <person name="Meyers B.C."/>
            <person name="van West P."/>
            <person name="Ristaino J."/>
            <person name="Govers F."/>
            <person name="Birch P.R."/>
            <person name="Whisson S.C."/>
            <person name="Judelson H.S."/>
            <person name="Nusbaum C."/>
        </authorList>
    </citation>
    <scope>NUCLEOTIDE SEQUENCE [LARGE SCALE GENOMIC DNA]</scope>
    <source>
        <strain evidence="3">T30-4</strain>
    </source>
</reference>
<evidence type="ECO:0000313" key="3">
    <source>
        <dbReference type="Proteomes" id="UP000006643"/>
    </source>
</evidence>
<evidence type="ECO:0000313" key="2">
    <source>
        <dbReference type="EMBL" id="EEY53354.1"/>
    </source>
</evidence>
<dbReference type="STRING" id="403677.D0N705"/>
<dbReference type="OrthoDB" id="161860at2759"/>
<dbReference type="KEGG" id="pif:PITG_07004"/>
<dbReference type="RefSeq" id="XP_002904972.1">
    <property type="nucleotide sequence ID" value="XM_002904926.1"/>
</dbReference>
<sequence length="184" mass="20200">MRMTYLLAASFSQNDSGRLLFTASRREDHGNGSVGVGSERKENESAEISRFGNKTTGKETGFKEVFAGIVERGGSVSILAWANIGVGYTSYILKARDAINSITPSPINGAKAVFIFDDRLPKALSSHHQKNMTTPAATLGKQSVQIVRTFSCLYDHYEEFAPRGETSLFQAHIKAIQNAKNFIY</sequence>